<proteinExistence type="predicted"/>
<feature type="compositionally biased region" description="Pro residues" evidence="1">
    <location>
        <begin position="183"/>
        <end position="193"/>
    </location>
</feature>
<reference evidence="2" key="1">
    <citation type="submission" date="2021-01" db="EMBL/GenBank/DDBJ databases">
        <title>Adiantum capillus-veneris genome.</title>
        <authorList>
            <person name="Fang Y."/>
            <person name="Liao Q."/>
        </authorList>
    </citation>
    <scope>NUCLEOTIDE SEQUENCE</scope>
    <source>
        <strain evidence="2">H3</strain>
        <tissue evidence="2">Leaf</tissue>
    </source>
</reference>
<dbReference type="EMBL" id="JABFUD020000012">
    <property type="protein sequence ID" value="KAI5072962.1"/>
    <property type="molecule type" value="Genomic_DNA"/>
</dbReference>
<name>A0A9D4USE1_ADICA</name>
<feature type="region of interest" description="Disordered" evidence="1">
    <location>
        <begin position="117"/>
        <end position="230"/>
    </location>
</feature>
<evidence type="ECO:0000313" key="2">
    <source>
        <dbReference type="EMBL" id="KAI5072962.1"/>
    </source>
</evidence>
<evidence type="ECO:0000313" key="3">
    <source>
        <dbReference type="Proteomes" id="UP000886520"/>
    </source>
</evidence>
<evidence type="ECO:0000256" key="1">
    <source>
        <dbReference type="SAM" id="MobiDB-lite"/>
    </source>
</evidence>
<dbReference type="Proteomes" id="UP000886520">
    <property type="component" value="Chromosome 12"/>
</dbReference>
<protein>
    <submittedName>
        <fullName evidence="2">Uncharacterized protein</fullName>
    </submittedName>
</protein>
<feature type="compositionally biased region" description="Low complexity" evidence="1">
    <location>
        <begin position="149"/>
        <end position="168"/>
    </location>
</feature>
<keyword evidence="3" id="KW-1185">Reference proteome</keyword>
<sequence length="230" mass="24730">YLEPNEYFLFRGYDHTIKSEEEVRVNKQEHLLHGTPSTWPEIEKYLGPWPGFPPRYPKIDEYLDSLPENAACAAIDKYFGPCKPLFVFKKNEENANNPPPPSRPPRSRMMNRARNRAWNASQQGASVDRPWTAPQQQGPTPNAGGGSFSQGATSSSSTSSSSSSPSSQWVPSQHGLGGIPSQPAAPAPQPGGVPPHASTQTGGMPPPQGANTTSPPQGGHMQPPHSGTNS</sequence>
<gene>
    <name evidence="2" type="ORF">GOP47_0013068</name>
</gene>
<feature type="non-terminal residue" evidence="2">
    <location>
        <position position="1"/>
    </location>
</feature>
<comment type="caution">
    <text evidence="2">The sequence shown here is derived from an EMBL/GenBank/DDBJ whole genome shotgun (WGS) entry which is preliminary data.</text>
</comment>
<organism evidence="2 3">
    <name type="scientific">Adiantum capillus-veneris</name>
    <name type="common">Maidenhair fern</name>
    <dbReference type="NCBI Taxonomy" id="13818"/>
    <lineage>
        <taxon>Eukaryota</taxon>
        <taxon>Viridiplantae</taxon>
        <taxon>Streptophyta</taxon>
        <taxon>Embryophyta</taxon>
        <taxon>Tracheophyta</taxon>
        <taxon>Polypodiopsida</taxon>
        <taxon>Polypodiidae</taxon>
        <taxon>Polypodiales</taxon>
        <taxon>Pteridineae</taxon>
        <taxon>Pteridaceae</taxon>
        <taxon>Vittarioideae</taxon>
        <taxon>Adiantum</taxon>
    </lineage>
</organism>
<accession>A0A9D4USE1</accession>
<dbReference type="AlphaFoldDB" id="A0A9D4USE1"/>